<proteinExistence type="predicted"/>
<sequence length="106" mass="11274">MLCRVYQRPDGGGRLRPVRHQLRAEHPADCNDFIARPYLHAVRRTDHGQADSGGAGDVPVARRGRPVCAANRRRPDGVPHHTGDFLLPADPDGGAVAGAAGAVAVR</sequence>
<dbReference type="EMBL" id="HBUE01307946">
    <property type="protein sequence ID" value="CAG6581971.1"/>
    <property type="molecule type" value="Transcribed_RNA"/>
</dbReference>
<dbReference type="EMBL" id="HBUE01201768">
    <property type="protein sequence ID" value="CAG6530164.1"/>
    <property type="molecule type" value="Transcribed_RNA"/>
</dbReference>
<feature type="compositionally biased region" description="Basic and acidic residues" evidence="1">
    <location>
        <begin position="73"/>
        <end position="83"/>
    </location>
</feature>
<evidence type="ECO:0000313" key="2">
    <source>
        <dbReference type="EMBL" id="CAG6530164.1"/>
    </source>
</evidence>
<dbReference type="AlphaFoldDB" id="A0A8D8H8H3"/>
<protein>
    <submittedName>
        <fullName evidence="2">(northern house mosquito) hypothetical protein</fullName>
    </submittedName>
</protein>
<feature type="region of interest" description="Disordered" evidence="1">
    <location>
        <begin position="44"/>
        <end position="91"/>
    </location>
</feature>
<accession>A0A8D8H8H3</accession>
<evidence type="ECO:0000256" key="1">
    <source>
        <dbReference type="SAM" id="MobiDB-lite"/>
    </source>
</evidence>
<organism evidence="2">
    <name type="scientific">Culex pipiens</name>
    <name type="common">House mosquito</name>
    <dbReference type="NCBI Taxonomy" id="7175"/>
    <lineage>
        <taxon>Eukaryota</taxon>
        <taxon>Metazoa</taxon>
        <taxon>Ecdysozoa</taxon>
        <taxon>Arthropoda</taxon>
        <taxon>Hexapoda</taxon>
        <taxon>Insecta</taxon>
        <taxon>Pterygota</taxon>
        <taxon>Neoptera</taxon>
        <taxon>Endopterygota</taxon>
        <taxon>Diptera</taxon>
        <taxon>Nematocera</taxon>
        <taxon>Culicoidea</taxon>
        <taxon>Culicidae</taxon>
        <taxon>Culicinae</taxon>
        <taxon>Culicini</taxon>
        <taxon>Culex</taxon>
        <taxon>Culex</taxon>
    </lineage>
</organism>
<name>A0A8D8H8H3_CULPI</name>
<reference evidence="2" key="1">
    <citation type="submission" date="2021-05" db="EMBL/GenBank/DDBJ databases">
        <authorList>
            <person name="Alioto T."/>
            <person name="Alioto T."/>
            <person name="Gomez Garrido J."/>
        </authorList>
    </citation>
    <scope>NUCLEOTIDE SEQUENCE</scope>
</reference>